<proteinExistence type="predicted"/>
<dbReference type="InterPro" id="IPR050902">
    <property type="entry name" value="ABC_Transporter_SBP"/>
</dbReference>
<dbReference type="NCBIfam" id="NF038402">
    <property type="entry name" value="TroA_like"/>
    <property type="match status" value="1"/>
</dbReference>
<dbReference type="PANTHER" id="PTHR30535">
    <property type="entry name" value="VITAMIN B12-BINDING PROTEIN"/>
    <property type="match status" value="1"/>
</dbReference>
<protein>
    <recommendedName>
        <fullName evidence="2">Fe/B12 periplasmic-binding domain-containing protein</fullName>
    </recommendedName>
</protein>
<dbReference type="Gene3D" id="3.40.50.1980">
    <property type="entry name" value="Nitrogenase molybdenum iron protein domain"/>
    <property type="match status" value="2"/>
</dbReference>
<dbReference type="EMBL" id="PISP01000003">
    <property type="protein sequence ID" value="PKD43318.1"/>
    <property type="molecule type" value="Genomic_DNA"/>
</dbReference>
<gene>
    <name evidence="3" type="ORF">CWD77_11950</name>
</gene>
<name>A0A2N0VGN8_9BACT</name>
<dbReference type="OrthoDB" id="9816357at2"/>
<reference evidence="3 4" key="1">
    <citation type="submission" date="2017-11" db="EMBL/GenBank/DDBJ databases">
        <title>Rhodohalobacter 15182 sp. nov., isolated from a salt lake.</title>
        <authorList>
            <person name="Han S."/>
        </authorList>
    </citation>
    <scope>NUCLEOTIDE SEQUENCE [LARGE SCALE GENOMIC DNA]</scope>
    <source>
        <strain evidence="3 4">15182</strain>
    </source>
</reference>
<dbReference type="PROSITE" id="PS50983">
    <property type="entry name" value="FE_B12_PBP"/>
    <property type="match status" value="1"/>
</dbReference>
<dbReference type="InterPro" id="IPR002491">
    <property type="entry name" value="ABC_transptr_periplasmic_BD"/>
</dbReference>
<evidence type="ECO:0000313" key="3">
    <source>
        <dbReference type="EMBL" id="PKD43318.1"/>
    </source>
</evidence>
<sequence>MNPPQKIVSLVPSLTELLFDLGLGKQVIGRTRFCIHPEGKVNQAEIMGGTKNPRLDKIQEAQPDLIIANKEENRKKDIEKLQSDFEVMVTDINTIEDALLTIHEIGKRCGAEEAAEELTSAIRKEYDNVPNEPLLSVAYLIWREPWMTIGSDTYIHSVLRRWKLENVFGDQTRYPKTSLDEIKNKQPDIILLSSEPYPFKEKHLKEIEQNCPDCRVLLVDGEWFSWYGSRMLPSFRKLNSFRKAIS</sequence>
<accession>A0A2N0VGN8</accession>
<keyword evidence="1" id="KW-0732">Signal</keyword>
<dbReference type="PANTHER" id="PTHR30535:SF35">
    <property type="entry name" value="PERIPLASMIC BINDING PROTEIN"/>
    <property type="match status" value="1"/>
</dbReference>
<dbReference type="AlphaFoldDB" id="A0A2N0VGN8"/>
<dbReference type="SUPFAM" id="SSF53807">
    <property type="entry name" value="Helical backbone' metal receptor"/>
    <property type="match status" value="1"/>
</dbReference>
<dbReference type="Pfam" id="PF01497">
    <property type="entry name" value="Peripla_BP_2"/>
    <property type="match status" value="1"/>
</dbReference>
<evidence type="ECO:0000259" key="2">
    <source>
        <dbReference type="PROSITE" id="PS50983"/>
    </source>
</evidence>
<dbReference type="Proteomes" id="UP000233398">
    <property type="component" value="Unassembled WGS sequence"/>
</dbReference>
<comment type="caution">
    <text evidence="3">The sequence shown here is derived from an EMBL/GenBank/DDBJ whole genome shotgun (WGS) entry which is preliminary data.</text>
</comment>
<dbReference type="InterPro" id="IPR054828">
    <property type="entry name" value="Vit_B12_bind_prot"/>
</dbReference>
<feature type="domain" description="Fe/B12 periplasmic-binding" evidence="2">
    <location>
        <begin position="6"/>
        <end position="246"/>
    </location>
</feature>
<evidence type="ECO:0000313" key="4">
    <source>
        <dbReference type="Proteomes" id="UP000233398"/>
    </source>
</evidence>
<evidence type="ECO:0000256" key="1">
    <source>
        <dbReference type="ARBA" id="ARBA00022729"/>
    </source>
</evidence>
<organism evidence="3 4">
    <name type="scientific">Rhodohalobacter barkolensis</name>
    <dbReference type="NCBI Taxonomy" id="2053187"/>
    <lineage>
        <taxon>Bacteria</taxon>
        <taxon>Pseudomonadati</taxon>
        <taxon>Balneolota</taxon>
        <taxon>Balneolia</taxon>
        <taxon>Balneolales</taxon>
        <taxon>Balneolaceae</taxon>
        <taxon>Rhodohalobacter</taxon>
    </lineage>
</organism>
<keyword evidence="4" id="KW-1185">Reference proteome</keyword>